<dbReference type="Pfam" id="PF10263">
    <property type="entry name" value="SprT-like"/>
    <property type="match status" value="1"/>
</dbReference>
<feature type="domain" description="SprT-like" evidence="1">
    <location>
        <begin position="33"/>
        <end position="110"/>
    </location>
</feature>
<dbReference type="EMBL" id="LT629973">
    <property type="protein sequence ID" value="SEH83719.1"/>
    <property type="molecule type" value="Genomic_DNA"/>
</dbReference>
<sequence>MNPSDELPPVHSWQAPDDIREYTLACLAALGLHAWDFGWDRAIKRLGCCHITARRITLSAHFVRAHLPDHTDIIRDTVLHEIAHAIVWERHRKLGHGAEWKHYCRLLGATPRATTSRSLDFSQRPPTYILRLRTTGETIRTYHRKPRFRGPVKRFYLPGRPDTLGQLELVRYTPPEPPAR</sequence>
<protein>
    <submittedName>
        <fullName evidence="2">Sprt-like family</fullName>
    </submittedName>
</protein>
<proteinExistence type="predicted"/>
<dbReference type="RefSeq" id="WP_067774093.1">
    <property type="nucleotide sequence ID" value="NZ_LIGX01000017.1"/>
</dbReference>
<dbReference type="InterPro" id="IPR006640">
    <property type="entry name" value="SprT-like_domain"/>
</dbReference>
<keyword evidence="3" id="KW-1185">Reference proteome</keyword>
<dbReference type="KEGG" id="agl:PYTT_1112"/>
<dbReference type="STRING" id="1679444.PYTT_1112"/>
<dbReference type="AlphaFoldDB" id="A0A1H6LC21"/>
<dbReference type="Proteomes" id="UP000176204">
    <property type="component" value="Chromosome I"/>
</dbReference>
<evidence type="ECO:0000259" key="1">
    <source>
        <dbReference type="Pfam" id="PF10263"/>
    </source>
</evidence>
<accession>A0A1H6LC21</accession>
<evidence type="ECO:0000313" key="3">
    <source>
        <dbReference type="Proteomes" id="UP000176204"/>
    </source>
</evidence>
<evidence type="ECO:0000313" key="2">
    <source>
        <dbReference type="EMBL" id="SEH83719.1"/>
    </source>
</evidence>
<organism evidence="2 3">
    <name type="scientific">Akkermansia glycaniphila</name>
    <dbReference type="NCBI Taxonomy" id="1679444"/>
    <lineage>
        <taxon>Bacteria</taxon>
        <taxon>Pseudomonadati</taxon>
        <taxon>Verrucomicrobiota</taxon>
        <taxon>Verrucomicrobiia</taxon>
        <taxon>Verrucomicrobiales</taxon>
        <taxon>Akkermansiaceae</taxon>
        <taxon>Akkermansia</taxon>
    </lineage>
</organism>
<dbReference type="OrthoDB" id="9793623at2"/>
<reference evidence="3" key="1">
    <citation type="submission" date="2016-09" db="EMBL/GenBank/DDBJ databases">
        <authorList>
            <person name="Koehorst J."/>
        </authorList>
    </citation>
    <scope>NUCLEOTIDE SEQUENCE [LARGE SCALE GENOMIC DNA]</scope>
</reference>
<gene>
    <name evidence="2" type="ORF">PYTT_1112</name>
</gene>
<dbReference type="GO" id="GO:0006950">
    <property type="term" value="P:response to stress"/>
    <property type="evidence" value="ECO:0007669"/>
    <property type="project" value="UniProtKB-ARBA"/>
</dbReference>
<name>A0A1H6LC21_9BACT</name>